<dbReference type="GeneID" id="107222921"/>
<accession>A0A6J0BV76</accession>
<dbReference type="GO" id="GO:0019367">
    <property type="term" value="P:fatty acid elongation, saturated fatty acid"/>
    <property type="evidence" value="ECO:0007669"/>
    <property type="project" value="TreeGrafter"/>
</dbReference>
<evidence type="ECO:0000256" key="1">
    <source>
        <dbReference type="ARBA" id="ARBA00004141"/>
    </source>
</evidence>
<keyword evidence="5 10" id="KW-0276">Fatty acid metabolism</keyword>
<dbReference type="EC" id="2.3.1.199" evidence="10"/>
<dbReference type="GO" id="GO:0005789">
    <property type="term" value="C:endoplasmic reticulum membrane"/>
    <property type="evidence" value="ECO:0007669"/>
    <property type="project" value="TreeGrafter"/>
</dbReference>
<sequence length="261" mass="30804">MGLAETYYYYNDEIADSRTNDWWLISTPLPVMIIIASYLYFVLSCGPRYMRNTKPYFLRTFLTWYNIFQIIYNTWIIYKLITAGWLTHLTVGCEPIDYSLDPMAVQQAEVTWWTMILKIIDLSETAVFVLRKKDRQISFLHLYHHVTTVLIIWISVKYFAGGMCTFPIMVNSMVHVIMYTYYMLTARGPRLRKIMSFIKPYITIIQMIQFCVLLVHASQALSSSCDVSTTAAMVYIINLFINLFLFIHFYRKNYTSQKKTV</sequence>
<dbReference type="GO" id="GO:0009922">
    <property type="term" value="F:fatty acid elongase activity"/>
    <property type="evidence" value="ECO:0007669"/>
    <property type="project" value="UniProtKB-EC"/>
</dbReference>
<keyword evidence="7 10" id="KW-0443">Lipid metabolism</keyword>
<dbReference type="Proteomes" id="UP000829291">
    <property type="component" value="Chromosome 7"/>
</dbReference>
<feature type="transmembrane region" description="Helical" evidence="10">
    <location>
        <begin position="229"/>
        <end position="250"/>
    </location>
</feature>
<keyword evidence="3 10" id="KW-0808">Transferase</keyword>
<comment type="similarity">
    <text evidence="10">Belongs to the ELO family.</text>
</comment>
<dbReference type="RefSeq" id="XP_015517948.1">
    <property type="nucleotide sequence ID" value="XM_015662462.2"/>
</dbReference>
<dbReference type="KEGG" id="nlo:107222921"/>
<feature type="transmembrane region" description="Helical" evidence="10">
    <location>
        <begin position="110"/>
        <end position="130"/>
    </location>
</feature>
<dbReference type="AlphaFoldDB" id="A0A6J0BV76"/>
<keyword evidence="2 10" id="KW-0444">Lipid biosynthesis</keyword>
<dbReference type="PANTHER" id="PTHR11157">
    <property type="entry name" value="FATTY ACID ACYL TRANSFERASE-RELATED"/>
    <property type="match status" value="1"/>
</dbReference>
<comment type="subcellular location">
    <subcellularLocation>
        <location evidence="1">Membrane</location>
        <topology evidence="1">Multi-pass membrane protein</topology>
    </subcellularLocation>
</comment>
<evidence type="ECO:0000313" key="12">
    <source>
        <dbReference type="RefSeq" id="XP_015517948.1"/>
    </source>
</evidence>
<keyword evidence="11" id="KW-1185">Reference proteome</keyword>
<organism evidence="12">
    <name type="scientific">Neodiprion lecontei</name>
    <name type="common">Redheaded pine sawfly</name>
    <dbReference type="NCBI Taxonomy" id="441921"/>
    <lineage>
        <taxon>Eukaryota</taxon>
        <taxon>Metazoa</taxon>
        <taxon>Ecdysozoa</taxon>
        <taxon>Arthropoda</taxon>
        <taxon>Hexapoda</taxon>
        <taxon>Insecta</taxon>
        <taxon>Pterygota</taxon>
        <taxon>Neoptera</taxon>
        <taxon>Endopterygota</taxon>
        <taxon>Hymenoptera</taxon>
        <taxon>Tenthredinoidea</taxon>
        <taxon>Diprionidae</taxon>
        <taxon>Diprioninae</taxon>
        <taxon>Neodiprion</taxon>
    </lineage>
</organism>
<evidence type="ECO:0000256" key="10">
    <source>
        <dbReference type="RuleBase" id="RU361115"/>
    </source>
</evidence>
<dbReference type="InParanoid" id="A0A6J0BV76"/>
<reference evidence="12" key="1">
    <citation type="submission" date="2025-08" db="UniProtKB">
        <authorList>
            <consortium name="RefSeq"/>
        </authorList>
    </citation>
    <scope>IDENTIFICATION</scope>
    <source>
        <tissue evidence="12">Thorax and Abdomen</tissue>
    </source>
</reference>
<evidence type="ECO:0000256" key="5">
    <source>
        <dbReference type="ARBA" id="ARBA00022832"/>
    </source>
</evidence>
<keyword evidence="9 10" id="KW-0275">Fatty acid biosynthesis</keyword>
<feature type="transmembrane region" description="Helical" evidence="10">
    <location>
        <begin position="22"/>
        <end position="44"/>
    </location>
</feature>
<keyword evidence="4 10" id="KW-0812">Transmembrane</keyword>
<evidence type="ECO:0000256" key="8">
    <source>
        <dbReference type="ARBA" id="ARBA00023136"/>
    </source>
</evidence>
<dbReference type="GO" id="GO:0042761">
    <property type="term" value="P:very long-chain fatty acid biosynthetic process"/>
    <property type="evidence" value="ECO:0007669"/>
    <property type="project" value="TreeGrafter"/>
</dbReference>
<feature type="transmembrane region" description="Helical" evidence="10">
    <location>
        <begin position="166"/>
        <end position="184"/>
    </location>
</feature>
<keyword evidence="8 10" id="KW-0472">Membrane</keyword>
<feature type="transmembrane region" description="Helical" evidence="10">
    <location>
        <begin position="142"/>
        <end position="160"/>
    </location>
</feature>
<name>A0A6J0BV76_NEOLC</name>
<evidence type="ECO:0000256" key="7">
    <source>
        <dbReference type="ARBA" id="ARBA00023098"/>
    </source>
</evidence>
<dbReference type="GO" id="GO:0030148">
    <property type="term" value="P:sphingolipid biosynthetic process"/>
    <property type="evidence" value="ECO:0007669"/>
    <property type="project" value="TreeGrafter"/>
</dbReference>
<evidence type="ECO:0000256" key="9">
    <source>
        <dbReference type="ARBA" id="ARBA00023160"/>
    </source>
</evidence>
<dbReference type="GO" id="GO:0034625">
    <property type="term" value="P:fatty acid elongation, monounsaturated fatty acid"/>
    <property type="evidence" value="ECO:0007669"/>
    <property type="project" value="TreeGrafter"/>
</dbReference>
<evidence type="ECO:0000256" key="6">
    <source>
        <dbReference type="ARBA" id="ARBA00022989"/>
    </source>
</evidence>
<comment type="catalytic activity">
    <reaction evidence="10">
        <text>a very-long-chain acyl-CoA + malonyl-CoA + H(+) = a very-long-chain 3-oxoacyl-CoA + CO2 + CoA</text>
        <dbReference type="Rhea" id="RHEA:32727"/>
        <dbReference type="ChEBI" id="CHEBI:15378"/>
        <dbReference type="ChEBI" id="CHEBI:16526"/>
        <dbReference type="ChEBI" id="CHEBI:57287"/>
        <dbReference type="ChEBI" id="CHEBI:57384"/>
        <dbReference type="ChEBI" id="CHEBI:90725"/>
        <dbReference type="ChEBI" id="CHEBI:90736"/>
        <dbReference type="EC" id="2.3.1.199"/>
    </reaction>
</comment>
<dbReference type="InterPro" id="IPR002076">
    <property type="entry name" value="ELO_fam"/>
</dbReference>
<evidence type="ECO:0000256" key="3">
    <source>
        <dbReference type="ARBA" id="ARBA00022679"/>
    </source>
</evidence>
<dbReference type="Pfam" id="PF01151">
    <property type="entry name" value="ELO"/>
    <property type="match status" value="1"/>
</dbReference>
<dbReference type="OrthoDB" id="434092at2759"/>
<feature type="transmembrane region" description="Helical" evidence="10">
    <location>
        <begin position="196"/>
        <end position="217"/>
    </location>
</feature>
<gene>
    <name evidence="12" type="primary">LOC107222921</name>
</gene>
<evidence type="ECO:0000256" key="2">
    <source>
        <dbReference type="ARBA" id="ARBA00022516"/>
    </source>
</evidence>
<dbReference type="GO" id="GO:0034626">
    <property type="term" value="P:fatty acid elongation, polyunsaturated fatty acid"/>
    <property type="evidence" value="ECO:0007669"/>
    <property type="project" value="TreeGrafter"/>
</dbReference>
<keyword evidence="6 10" id="KW-1133">Transmembrane helix</keyword>
<proteinExistence type="inferred from homology"/>
<protein>
    <recommendedName>
        <fullName evidence="10">Elongation of very long chain fatty acids protein</fullName>
        <ecNumber evidence="10">2.3.1.199</ecNumber>
    </recommendedName>
    <alternativeName>
        <fullName evidence="10">Very-long-chain 3-oxoacyl-CoA synthase</fullName>
    </alternativeName>
</protein>
<evidence type="ECO:0000313" key="11">
    <source>
        <dbReference type="Proteomes" id="UP000829291"/>
    </source>
</evidence>
<feature type="transmembrane region" description="Helical" evidence="10">
    <location>
        <begin position="56"/>
        <end position="78"/>
    </location>
</feature>
<dbReference type="PANTHER" id="PTHR11157:SF113">
    <property type="entry name" value="ELONGATION OF VERY LONG CHAIN FATTY ACIDS PROTEIN"/>
    <property type="match status" value="1"/>
</dbReference>
<evidence type="ECO:0000256" key="4">
    <source>
        <dbReference type="ARBA" id="ARBA00022692"/>
    </source>
</evidence>